<dbReference type="RefSeq" id="WP_182165412.1">
    <property type="nucleotide sequence ID" value="NZ_JACFXV010000053.1"/>
</dbReference>
<keyword evidence="2" id="KW-0805">Transcription regulation</keyword>
<keyword evidence="6" id="KW-1185">Reference proteome</keyword>
<evidence type="ECO:0000256" key="4">
    <source>
        <dbReference type="ARBA" id="ARBA00023163"/>
    </source>
</evidence>
<dbReference type="GO" id="GO:0032993">
    <property type="term" value="C:protein-DNA complex"/>
    <property type="evidence" value="ECO:0007669"/>
    <property type="project" value="TreeGrafter"/>
</dbReference>
<protein>
    <submittedName>
        <fullName evidence="5">Uncharacterized protein</fullName>
    </submittedName>
</protein>
<proteinExistence type="inferred from homology"/>
<dbReference type="EMBL" id="JACFXV010000053">
    <property type="protein sequence ID" value="MBA5777760.1"/>
    <property type="molecule type" value="Genomic_DNA"/>
</dbReference>
<gene>
    <name evidence="5" type="ORF">H2509_11555</name>
</gene>
<dbReference type="InterPro" id="IPR036390">
    <property type="entry name" value="WH_DNA-bd_sf"/>
</dbReference>
<organism evidence="5 6">
    <name type="scientific">Stappia albiluteola</name>
    <dbReference type="NCBI Taxonomy" id="2758565"/>
    <lineage>
        <taxon>Bacteria</taxon>
        <taxon>Pseudomonadati</taxon>
        <taxon>Pseudomonadota</taxon>
        <taxon>Alphaproteobacteria</taxon>
        <taxon>Hyphomicrobiales</taxon>
        <taxon>Stappiaceae</taxon>
        <taxon>Stappia</taxon>
    </lineage>
</organism>
<dbReference type="GO" id="GO:0003700">
    <property type="term" value="F:DNA-binding transcription factor activity"/>
    <property type="evidence" value="ECO:0007669"/>
    <property type="project" value="TreeGrafter"/>
</dbReference>
<dbReference type="Gene3D" id="1.10.10.10">
    <property type="entry name" value="Winged helix-like DNA-binding domain superfamily/Winged helix DNA-binding domain"/>
    <property type="match status" value="1"/>
</dbReference>
<dbReference type="SUPFAM" id="SSF53850">
    <property type="entry name" value="Periplasmic binding protein-like II"/>
    <property type="match status" value="1"/>
</dbReference>
<dbReference type="SUPFAM" id="SSF46785">
    <property type="entry name" value="Winged helix' DNA-binding domain"/>
    <property type="match status" value="1"/>
</dbReference>
<dbReference type="GO" id="GO:0003677">
    <property type="term" value="F:DNA binding"/>
    <property type="evidence" value="ECO:0007669"/>
    <property type="project" value="UniProtKB-KW"/>
</dbReference>
<dbReference type="PANTHER" id="PTHR30346:SF0">
    <property type="entry name" value="HCA OPERON TRANSCRIPTIONAL ACTIVATOR HCAR"/>
    <property type="match status" value="1"/>
</dbReference>
<dbReference type="Proteomes" id="UP000541109">
    <property type="component" value="Unassembled WGS sequence"/>
</dbReference>
<evidence type="ECO:0000256" key="2">
    <source>
        <dbReference type="ARBA" id="ARBA00023015"/>
    </source>
</evidence>
<dbReference type="AlphaFoldDB" id="A0A839ADB0"/>
<evidence type="ECO:0000256" key="1">
    <source>
        <dbReference type="ARBA" id="ARBA00009437"/>
    </source>
</evidence>
<accession>A0A839ADB0</accession>
<keyword evidence="4" id="KW-0804">Transcription</keyword>
<keyword evidence="3" id="KW-0238">DNA-binding</keyword>
<evidence type="ECO:0000313" key="5">
    <source>
        <dbReference type="EMBL" id="MBA5777760.1"/>
    </source>
</evidence>
<evidence type="ECO:0000256" key="3">
    <source>
        <dbReference type="ARBA" id="ARBA00023125"/>
    </source>
</evidence>
<sequence>MAIDRLEFLKHLRQLLALFETGKVSVSARLFGVSPDELLTSLRFLEAHFKTTLASVNSDDVKPTAAGDAVHRYLHKAIDDVERTIAETAGNASPTPLRPQRIICGHGANPFTRAVLPEFAEHLSRALPFSFRVEGVASQADIIRDLRKGTAHYGVMLPPRADHSDRPAIGAEPFSPERAVACVYSMRFALITFRNTGIVSLADLLGQRVATGYGLNSLVDGYLDAFLKDGVGGRQFVAEVPCRNIAEAMDKLRNRDVVATLYPIEGLKLSSLARGIVRPLEGTISDETIKSLSATHPGLRVRRGTLFGCENVSIIETPLALYAPADADAKEVTKMIRASMTFFRSYIKHRYGAEPADSYFDPEQIGLKAHPASRQFFRKGIAA</sequence>
<comment type="caution">
    <text evidence="5">The sequence shown here is derived from an EMBL/GenBank/DDBJ whole genome shotgun (WGS) entry which is preliminary data.</text>
</comment>
<name>A0A839ADB0_9HYPH</name>
<dbReference type="InterPro" id="IPR036388">
    <property type="entry name" value="WH-like_DNA-bd_sf"/>
</dbReference>
<comment type="similarity">
    <text evidence="1">Belongs to the LysR transcriptional regulatory family.</text>
</comment>
<dbReference type="PANTHER" id="PTHR30346">
    <property type="entry name" value="TRANSCRIPTIONAL DUAL REGULATOR HCAR-RELATED"/>
    <property type="match status" value="1"/>
</dbReference>
<reference evidence="5 6" key="1">
    <citation type="submission" date="2020-07" db="EMBL/GenBank/DDBJ databases">
        <title>Stappia sp., F7233, whole genome shotgun sequencing project.</title>
        <authorList>
            <person name="Jiang S."/>
            <person name="Liu Z.W."/>
            <person name="Du Z.J."/>
        </authorList>
    </citation>
    <scope>NUCLEOTIDE SEQUENCE [LARGE SCALE GENOMIC DNA]</scope>
    <source>
        <strain evidence="5 6">F7233</strain>
    </source>
</reference>
<evidence type="ECO:0000313" key="6">
    <source>
        <dbReference type="Proteomes" id="UP000541109"/>
    </source>
</evidence>
<dbReference type="Gene3D" id="3.40.190.10">
    <property type="entry name" value="Periplasmic binding protein-like II"/>
    <property type="match status" value="2"/>
</dbReference>